<dbReference type="InterPro" id="IPR006674">
    <property type="entry name" value="HD_domain"/>
</dbReference>
<evidence type="ECO:0000313" key="3">
    <source>
        <dbReference type="Proteomes" id="UP000282433"/>
    </source>
</evidence>
<dbReference type="SUPFAM" id="SSF109604">
    <property type="entry name" value="HD-domain/PDEase-like"/>
    <property type="match status" value="1"/>
</dbReference>
<name>A0A3S4GJ74_KLEPN</name>
<dbReference type="Proteomes" id="UP000282433">
    <property type="component" value="Chromosome"/>
</dbReference>
<dbReference type="GO" id="GO:0008832">
    <property type="term" value="F:dGTPase activity"/>
    <property type="evidence" value="ECO:0007669"/>
    <property type="project" value="UniProtKB-EC"/>
</dbReference>
<reference evidence="2 3" key="1">
    <citation type="submission" date="2018-12" db="EMBL/GenBank/DDBJ databases">
        <authorList>
            <consortium name="Pathogen Informatics"/>
        </authorList>
    </citation>
    <scope>NUCLEOTIDE SEQUENCE [LARGE SCALE GENOMIC DNA]</scope>
    <source>
        <strain evidence="2 3">NCTC13635</strain>
    </source>
</reference>
<accession>A0A3S4GJ74</accession>
<sequence>MLSRLKELRLLEEYGLEELTGPFESVVEMACLMHDIGNPPFGHFGEAGD</sequence>
<dbReference type="Pfam" id="PF01966">
    <property type="entry name" value="HD"/>
    <property type="match status" value="1"/>
</dbReference>
<evidence type="ECO:0000259" key="1">
    <source>
        <dbReference type="Pfam" id="PF01966"/>
    </source>
</evidence>
<dbReference type="Gene3D" id="1.10.3210.10">
    <property type="entry name" value="Hypothetical protein af1432"/>
    <property type="match status" value="1"/>
</dbReference>
<dbReference type="EMBL" id="LR134162">
    <property type="protein sequence ID" value="VEB05424.1"/>
    <property type="molecule type" value="Genomic_DNA"/>
</dbReference>
<protein>
    <submittedName>
        <fullName evidence="2">Deoxyguanosinetriphosphate triphosphohydrolase</fullName>
        <ecNumber evidence="2">3.1.5.1</ecNumber>
    </submittedName>
</protein>
<keyword evidence="2" id="KW-0378">Hydrolase</keyword>
<organism evidence="2 3">
    <name type="scientific">Klebsiella pneumoniae</name>
    <dbReference type="NCBI Taxonomy" id="573"/>
    <lineage>
        <taxon>Bacteria</taxon>
        <taxon>Pseudomonadati</taxon>
        <taxon>Pseudomonadota</taxon>
        <taxon>Gammaproteobacteria</taxon>
        <taxon>Enterobacterales</taxon>
        <taxon>Enterobacteriaceae</taxon>
        <taxon>Klebsiella/Raoultella group</taxon>
        <taxon>Klebsiella</taxon>
        <taxon>Klebsiella pneumoniae complex</taxon>
    </lineage>
</organism>
<dbReference type="AlphaFoldDB" id="A0A3S4GJ74"/>
<feature type="domain" description="HD" evidence="1">
    <location>
        <begin position="12"/>
        <end position="46"/>
    </location>
</feature>
<proteinExistence type="predicted"/>
<gene>
    <name evidence="2" type="primary">dgt_1</name>
    <name evidence="2" type="ORF">NCTC13635_05221</name>
</gene>
<dbReference type="EC" id="3.1.5.1" evidence="2"/>
<evidence type="ECO:0000313" key="2">
    <source>
        <dbReference type="EMBL" id="VEB05424.1"/>
    </source>
</evidence>